<proteinExistence type="predicted"/>
<name>A0ABS2DYJ7_9BACT</name>
<organism evidence="1 2">
    <name type="scientific">Mediterranea massiliensis</name>
    <dbReference type="NCBI Taxonomy" id="1841865"/>
    <lineage>
        <taxon>Bacteria</taxon>
        <taxon>Pseudomonadati</taxon>
        <taxon>Bacteroidota</taxon>
        <taxon>Bacteroidia</taxon>
        <taxon>Bacteroidales</taxon>
        <taxon>Bacteroidaceae</taxon>
        <taxon>Mediterranea</taxon>
    </lineage>
</organism>
<evidence type="ECO:0000313" key="2">
    <source>
        <dbReference type="Proteomes" id="UP000766986"/>
    </source>
</evidence>
<gene>
    <name evidence="1" type="ORF">H7U35_04285</name>
</gene>
<keyword evidence="2" id="KW-1185">Reference proteome</keyword>
<dbReference type="EMBL" id="JACLYZ010000006">
    <property type="protein sequence ID" value="MBM6734448.1"/>
    <property type="molecule type" value="Genomic_DNA"/>
</dbReference>
<sequence length="92" mass="10594">MDIKNITKEEAVNGIKSLFELLPFDKKENGKSFYGVGNFGNATFYFDKRQYMRDEVIGKLVEYFRDKNIVGGQCRISPITLLYTVVSIEDRA</sequence>
<comment type="caution">
    <text evidence="1">The sequence shown here is derived from an EMBL/GenBank/DDBJ whole genome shotgun (WGS) entry which is preliminary data.</text>
</comment>
<dbReference type="RefSeq" id="WP_205094875.1">
    <property type="nucleotide sequence ID" value="NZ_JACLYZ010000006.1"/>
</dbReference>
<evidence type="ECO:0000313" key="1">
    <source>
        <dbReference type="EMBL" id="MBM6734448.1"/>
    </source>
</evidence>
<reference evidence="1 2" key="1">
    <citation type="journal article" date="2021" name="Sci. Rep.">
        <title>The distribution of antibiotic resistance genes in chicken gut microbiota commensals.</title>
        <authorList>
            <person name="Juricova H."/>
            <person name="Matiasovicova J."/>
            <person name="Kubasova T."/>
            <person name="Cejkova D."/>
            <person name="Rychlik I."/>
        </authorList>
    </citation>
    <scope>NUCLEOTIDE SEQUENCE [LARGE SCALE GENOMIC DNA]</scope>
    <source>
        <strain evidence="1 2">An772</strain>
    </source>
</reference>
<accession>A0ABS2DYJ7</accession>
<dbReference type="Proteomes" id="UP000766986">
    <property type="component" value="Unassembled WGS sequence"/>
</dbReference>
<protein>
    <submittedName>
        <fullName evidence="1">Uncharacterized protein</fullName>
    </submittedName>
</protein>